<proteinExistence type="predicted"/>
<gene>
    <name evidence="2" type="ORF">CORC01_10718</name>
</gene>
<feature type="region of interest" description="Disordered" evidence="1">
    <location>
        <begin position="1"/>
        <end position="27"/>
    </location>
</feature>
<reference evidence="2 3" key="1">
    <citation type="submission" date="2016-09" db="EMBL/GenBank/DDBJ databases">
        <authorList>
            <person name="Capua I."/>
            <person name="De Benedictis P."/>
            <person name="Joannis T."/>
            <person name="Lombin L.H."/>
            <person name="Cattoli G."/>
        </authorList>
    </citation>
    <scope>NUCLEOTIDE SEQUENCE [LARGE SCALE GENOMIC DNA]</scope>
    <source>
        <strain evidence="2 3">IMI 309357</strain>
    </source>
</reference>
<dbReference type="EMBL" id="MJBS01000108">
    <property type="protein sequence ID" value="OHE94026.1"/>
    <property type="molecule type" value="Genomic_DNA"/>
</dbReference>
<accession>A0A1G4AY30</accession>
<evidence type="ECO:0000313" key="2">
    <source>
        <dbReference type="EMBL" id="OHE94026.1"/>
    </source>
</evidence>
<dbReference type="AlphaFoldDB" id="A0A1G4AY30"/>
<dbReference type="RefSeq" id="XP_022471190.1">
    <property type="nucleotide sequence ID" value="XM_022622345.1"/>
</dbReference>
<protein>
    <submittedName>
        <fullName evidence="2">Uncharacterized protein</fullName>
    </submittedName>
</protein>
<evidence type="ECO:0000313" key="3">
    <source>
        <dbReference type="Proteomes" id="UP000176998"/>
    </source>
</evidence>
<dbReference type="GeneID" id="34563855"/>
<dbReference type="Proteomes" id="UP000176998">
    <property type="component" value="Unassembled WGS sequence"/>
</dbReference>
<organism evidence="2 3">
    <name type="scientific">Colletotrichum orchidophilum</name>
    <dbReference type="NCBI Taxonomy" id="1209926"/>
    <lineage>
        <taxon>Eukaryota</taxon>
        <taxon>Fungi</taxon>
        <taxon>Dikarya</taxon>
        <taxon>Ascomycota</taxon>
        <taxon>Pezizomycotina</taxon>
        <taxon>Sordariomycetes</taxon>
        <taxon>Hypocreomycetidae</taxon>
        <taxon>Glomerellales</taxon>
        <taxon>Glomerellaceae</taxon>
        <taxon>Colletotrichum</taxon>
    </lineage>
</organism>
<evidence type="ECO:0000256" key="1">
    <source>
        <dbReference type="SAM" id="MobiDB-lite"/>
    </source>
</evidence>
<sequence>MQKKQQRVSIPILARTTPPPGSSSSTRPRMAAAAILLSLLAPHHITQNTIVDQEQGGCERDCYAPKQPTSCAIWGPIDPGPIGLLRCRYVHRGPDNVCRNFAYLRTYEPEDTAFTHVHVASALLVCPSLDVPAPCPSFVWCVSLACVAPYIFPLSPVAKHHGVA</sequence>
<name>A0A1G4AY30_9PEZI</name>
<keyword evidence="3" id="KW-1185">Reference proteome</keyword>
<comment type="caution">
    <text evidence="2">The sequence shown here is derived from an EMBL/GenBank/DDBJ whole genome shotgun (WGS) entry which is preliminary data.</text>
</comment>